<evidence type="ECO:0008006" key="3">
    <source>
        <dbReference type="Google" id="ProtNLM"/>
    </source>
</evidence>
<accession>A0A7W7QAN0</accession>
<comment type="caution">
    <text evidence="1">The sequence shown here is derived from an EMBL/GenBank/DDBJ whole genome shotgun (WGS) entry which is preliminary data.</text>
</comment>
<sequence length="369" mass="38469">MTPEYGVRSLADVLPSVLGEQTLLDPARATALLLVDGLGSELLRAHPGDAPFLASMADAGPLTVGFPSSTAISLASLGTGLPPGAHGLLGTSLRLSDDIVMDTLRWAEHGTHGKVDLRKSFPPEVVQPADTVFQRAEAAGIGVTVVSQPKFEGSGLTRAALRGGTFTGTHAFGDLAAAIVTALARPGRQLVYGYHADLDAMGHVYGPGSLQWRLQLRQVDRLVETVVSLLPPDAQLAVTGDHGMVTMDHTFDADTDPVLQAGVRALSGEPRARHAHVAPGAAADVLATWQGVLGDAAWTVSREQAVDEGWFGPLSPHFADRIGGVVAAARGTAGVIRSEAEAFLSRLIGQHGSLTSAEQLVPLLVARRD</sequence>
<protein>
    <recommendedName>
        <fullName evidence="3">Type I phosphodiesterase/nucleotide pyrophosphatase</fullName>
    </recommendedName>
</protein>
<dbReference type="EMBL" id="JACHJQ010000006">
    <property type="protein sequence ID" value="MBB4909656.1"/>
    <property type="molecule type" value="Genomic_DNA"/>
</dbReference>
<dbReference type="Proteomes" id="UP000520767">
    <property type="component" value="Unassembled WGS sequence"/>
</dbReference>
<dbReference type="Gene3D" id="3.40.720.10">
    <property type="entry name" value="Alkaline Phosphatase, subunit A"/>
    <property type="match status" value="1"/>
</dbReference>
<organism evidence="1 2">
    <name type="scientific">Actinophytocola algeriensis</name>
    <dbReference type="NCBI Taxonomy" id="1768010"/>
    <lineage>
        <taxon>Bacteria</taxon>
        <taxon>Bacillati</taxon>
        <taxon>Actinomycetota</taxon>
        <taxon>Actinomycetes</taxon>
        <taxon>Pseudonocardiales</taxon>
        <taxon>Pseudonocardiaceae</taxon>
    </lineage>
</organism>
<dbReference type="RefSeq" id="WP_184813732.1">
    <property type="nucleotide sequence ID" value="NZ_JACHJQ010000006.1"/>
</dbReference>
<dbReference type="InterPro" id="IPR002591">
    <property type="entry name" value="Phosphodiest/P_Trfase"/>
</dbReference>
<evidence type="ECO:0000313" key="2">
    <source>
        <dbReference type="Proteomes" id="UP000520767"/>
    </source>
</evidence>
<reference evidence="1 2" key="1">
    <citation type="submission" date="2020-08" db="EMBL/GenBank/DDBJ databases">
        <title>Genomic Encyclopedia of Type Strains, Phase III (KMG-III): the genomes of soil and plant-associated and newly described type strains.</title>
        <authorList>
            <person name="Whitman W."/>
        </authorList>
    </citation>
    <scope>NUCLEOTIDE SEQUENCE [LARGE SCALE GENOMIC DNA]</scope>
    <source>
        <strain evidence="1 2">CECT 8960</strain>
    </source>
</reference>
<dbReference type="AlphaFoldDB" id="A0A7W7QAN0"/>
<dbReference type="Pfam" id="PF01663">
    <property type="entry name" value="Phosphodiest"/>
    <property type="match status" value="1"/>
</dbReference>
<evidence type="ECO:0000313" key="1">
    <source>
        <dbReference type="EMBL" id="MBB4909656.1"/>
    </source>
</evidence>
<proteinExistence type="predicted"/>
<dbReference type="InterPro" id="IPR017850">
    <property type="entry name" value="Alkaline_phosphatase_core_sf"/>
</dbReference>
<dbReference type="SUPFAM" id="SSF53649">
    <property type="entry name" value="Alkaline phosphatase-like"/>
    <property type="match status" value="1"/>
</dbReference>
<name>A0A7W7QAN0_9PSEU</name>
<gene>
    <name evidence="1" type="ORF">FHR82_005914</name>
</gene>
<keyword evidence="2" id="KW-1185">Reference proteome</keyword>